<gene>
    <name evidence="2" type="ORF">EHS19_00395</name>
</gene>
<dbReference type="EMBL" id="RQSP01000001">
    <property type="protein sequence ID" value="KAB5608733.1"/>
    <property type="molecule type" value="Genomic_DNA"/>
</dbReference>
<dbReference type="PROSITE" id="PS50164">
    <property type="entry name" value="GIY_YIG"/>
    <property type="match status" value="1"/>
</dbReference>
<evidence type="ECO:0000313" key="2">
    <source>
        <dbReference type="EMBL" id="KAB5608733.1"/>
    </source>
</evidence>
<proteinExistence type="predicted"/>
<accession>A0A5N5RNR9</accession>
<comment type="caution">
    <text evidence="2">The sequence shown here is derived from an EMBL/GenBank/DDBJ whole genome shotgun (WGS) entry which is preliminary data.</text>
</comment>
<evidence type="ECO:0000259" key="1">
    <source>
        <dbReference type="PROSITE" id="PS50164"/>
    </source>
</evidence>
<reference evidence="2 3" key="1">
    <citation type="journal article" date="2019" name="Int. J. Syst. Evol. Microbiol.">
        <title>Bifidobacterium jacchi sp. nov., isolated from the faeces of a baby common marmoset (Callithrix jacchus).</title>
        <authorList>
            <person name="Modesto M."/>
            <person name="Watanabe K."/>
            <person name="Arita M."/>
            <person name="Satti M."/>
            <person name="Oki K."/>
            <person name="Sciavilla P."/>
            <person name="Patavino C."/>
            <person name="Camma C."/>
            <person name="Michelini S."/>
            <person name="Sgorbati B."/>
            <person name="Mattarelli P."/>
        </authorList>
    </citation>
    <scope>NUCLEOTIDE SEQUENCE [LARGE SCALE GENOMIC DNA]</scope>
    <source>
        <strain evidence="2 3">MRM 9.3</strain>
    </source>
</reference>
<name>A0A5N5RNR9_9BIFI</name>
<evidence type="ECO:0000313" key="3">
    <source>
        <dbReference type="Proteomes" id="UP000326336"/>
    </source>
</evidence>
<dbReference type="OrthoDB" id="2656488at2"/>
<dbReference type="RefSeq" id="WP_151915823.1">
    <property type="nucleotide sequence ID" value="NZ_RQSP01000001.1"/>
</dbReference>
<sequence>MVYVQSRHVSLFLVEGTFGGIVTAEIMNWTGHVLKGRRSQLSSIYQRDEAKRPGVYILTGEDDEGPLAYIGQTDCIAERLKQHNTGKEFWDEVVFVTSKDSNLTSAHVRYLEARLYQRAMELKRIRLDNGNEPKGGAQLPDADRSDMDYFFHQILILLPVLGVEFLRGKTAKEMNRGAYENDMDAMPDQSESPVFMLSVQWNGVSAKAQIVDGEFTVLADSLVACEVTVKEGSKAASSPSYNGLKAFFQRCRDDGTIVANPGNGHLSRLTRNVQFSSPSAAAAFVKGNVSANGRKDWKTTDGRTYAAWEATNG</sequence>
<organism evidence="2 3">
    <name type="scientific">Bifidobacterium jacchi</name>
    <dbReference type="NCBI Taxonomy" id="2490545"/>
    <lineage>
        <taxon>Bacteria</taxon>
        <taxon>Bacillati</taxon>
        <taxon>Actinomycetota</taxon>
        <taxon>Actinomycetes</taxon>
        <taxon>Bifidobacteriales</taxon>
        <taxon>Bifidobacteriaceae</taxon>
        <taxon>Bifidobacterium</taxon>
    </lineage>
</organism>
<dbReference type="Pfam" id="PF14267">
    <property type="entry name" value="DUF4357"/>
    <property type="match status" value="1"/>
</dbReference>
<dbReference type="InterPro" id="IPR000305">
    <property type="entry name" value="GIY-YIG_endonuc"/>
</dbReference>
<protein>
    <submittedName>
        <fullName evidence="2">GIY-YIG nuclease family protein</fullName>
    </submittedName>
</protein>
<dbReference type="Proteomes" id="UP000326336">
    <property type="component" value="Unassembled WGS sequence"/>
</dbReference>
<dbReference type="InterPro" id="IPR025579">
    <property type="entry name" value="DUF4357"/>
</dbReference>
<dbReference type="CDD" id="cd10447">
    <property type="entry name" value="GIY-YIG_unchar_2"/>
    <property type="match status" value="1"/>
</dbReference>
<dbReference type="AlphaFoldDB" id="A0A5N5RNR9"/>
<keyword evidence="3" id="KW-1185">Reference proteome</keyword>
<feature type="domain" description="GIY-YIG" evidence="1">
    <location>
        <begin position="51"/>
        <end position="125"/>
    </location>
</feature>